<reference evidence="1" key="1">
    <citation type="journal article" date="2021" name="Proc. Natl. Acad. Sci. U.S.A.">
        <title>A Catalog of Tens of Thousands of Viruses from Human Metagenomes Reveals Hidden Associations with Chronic Diseases.</title>
        <authorList>
            <person name="Tisza M.J."/>
            <person name="Buck C.B."/>
        </authorList>
    </citation>
    <scope>NUCLEOTIDE SEQUENCE</scope>
    <source>
        <strain evidence="1">CteLh2</strain>
    </source>
</reference>
<organism evidence="1">
    <name type="scientific">Siphoviridae sp. cteLh2</name>
    <dbReference type="NCBI Taxonomy" id="2825590"/>
    <lineage>
        <taxon>Viruses</taxon>
        <taxon>Duplodnaviria</taxon>
        <taxon>Heunggongvirae</taxon>
        <taxon>Uroviricota</taxon>
        <taxon>Caudoviricetes</taxon>
    </lineage>
</organism>
<name>A0A8S5U5Z4_9CAUD</name>
<sequence>MSDLNNRLTGTKSNKLNKSSLIVALFCETLDNSQDIKRLLYYHSLNPLSPMGKYYDGKMKPQSNIEFSLLEDAVDRKRLIFDEVFDPLMTTEESYSIYITDVGGRFGRSVGDIGIEVNIVIPVKDNVLMGLGNKRTHQIGALIADLFDEVTVDKKSFPDYVYDLGNIQFSLTDYVYGRVAQKSNMVCLNMQFEVKKITIR</sequence>
<evidence type="ECO:0000313" key="1">
    <source>
        <dbReference type="EMBL" id="DAF89879.1"/>
    </source>
</evidence>
<accession>A0A8S5U5Z4</accession>
<proteinExistence type="predicted"/>
<protein>
    <submittedName>
        <fullName evidence="1">Uncharacterized protein</fullName>
    </submittedName>
</protein>
<dbReference type="EMBL" id="BK016017">
    <property type="protein sequence ID" value="DAF89879.1"/>
    <property type="molecule type" value="Genomic_DNA"/>
</dbReference>